<keyword evidence="3" id="KW-1185">Reference proteome</keyword>
<evidence type="ECO:0000313" key="2">
    <source>
        <dbReference type="EMBL" id="RPB27443.1"/>
    </source>
</evidence>
<accession>A0A3N4LX21</accession>
<name>A0A3N4LX21_9PEZI</name>
<dbReference type="OrthoDB" id="5355583at2759"/>
<feature type="transmembrane region" description="Helical" evidence="1">
    <location>
        <begin position="47"/>
        <end position="65"/>
    </location>
</feature>
<proteinExistence type="predicted"/>
<keyword evidence="1" id="KW-0812">Transmembrane</keyword>
<gene>
    <name evidence="2" type="ORF">L211DRAFT_546903</name>
</gene>
<dbReference type="InParanoid" id="A0A3N4LX21"/>
<evidence type="ECO:0000256" key="1">
    <source>
        <dbReference type="SAM" id="Phobius"/>
    </source>
</evidence>
<dbReference type="EMBL" id="ML121531">
    <property type="protein sequence ID" value="RPB27443.1"/>
    <property type="molecule type" value="Genomic_DNA"/>
</dbReference>
<evidence type="ECO:0000313" key="3">
    <source>
        <dbReference type="Proteomes" id="UP000267821"/>
    </source>
</evidence>
<keyword evidence="1" id="KW-1133">Transmembrane helix</keyword>
<sequence>MLIKANYVFEGDDSTMKTKEKVYEQIIQYLAIEGYPTEANPYFKESSISDLVYGIIGLIIFHFILKTGRDILLVREKEISS</sequence>
<organism evidence="2 3">
    <name type="scientific">Terfezia boudieri ATCC MYA-4762</name>
    <dbReference type="NCBI Taxonomy" id="1051890"/>
    <lineage>
        <taxon>Eukaryota</taxon>
        <taxon>Fungi</taxon>
        <taxon>Dikarya</taxon>
        <taxon>Ascomycota</taxon>
        <taxon>Pezizomycotina</taxon>
        <taxon>Pezizomycetes</taxon>
        <taxon>Pezizales</taxon>
        <taxon>Pezizaceae</taxon>
        <taxon>Terfezia</taxon>
    </lineage>
</organism>
<keyword evidence="1" id="KW-0472">Membrane</keyword>
<dbReference type="Proteomes" id="UP000267821">
    <property type="component" value="Unassembled WGS sequence"/>
</dbReference>
<protein>
    <submittedName>
        <fullName evidence="2">Uncharacterized protein</fullName>
    </submittedName>
</protein>
<reference evidence="2 3" key="1">
    <citation type="journal article" date="2018" name="Nat. Ecol. Evol.">
        <title>Pezizomycetes genomes reveal the molecular basis of ectomycorrhizal truffle lifestyle.</title>
        <authorList>
            <person name="Murat C."/>
            <person name="Payen T."/>
            <person name="Noel B."/>
            <person name="Kuo A."/>
            <person name="Morin E."/>
            <person name="Chen J."/>
            <person name="Kohler A."/>
            <person name="Krizsan K."/>
            <person name="Balestrini R."/>
            <person name="Da Silva C."/>
            <person name="Montanini B."/>
            <person name="Hainaut M."/>
            <person name="Levati E."/>
            <person name="Barry K.W."/>
            <person name="Belfiori B."/>
            <person name="Cichocki N."/>
            <person name="Clum A."/>
            <person name="Dockter R.B."/>
            <person name="Fauchery L."/>
            <person name="Guy J."/>
            <person name="Iotti M."/>
            <person name="Le Tacon F."/>
            <person name="Lindquist E.A."/>
            <person name="Lipzen A."/>
            <person name="Malagnac F."/>
            <person name="Mello A."/>
            <person name="Molinier V."/>
            <person name="Miyauchi S."/>
            <person name="Poulain J."/>
            <person name="Riccioni C."/>
            <person name="Rubini A."/>
            <person name="Sitrit Y."/>
            <person name="Splivallo R."/>
            <person name="Traeger S."/>
            <person name="Wang M."/>
            <person name="Zifcakova L."/>
            <person name="Wipf D."/>
            <person name="Zambonelli A."/>
            <person name="Paolocci F."/>
            <person name="Nowrousian M."/>
            <person name="Ottonello S."/>
            <person name="Baldrian P."/>
            <person name="Spatafora J.W."/>
            <person name="Henrissat B."/>
            <person name="Nagy L.G."/>
            <person name="Aury J.M."/>
            <person name="Wincker P."/>
            <person name="Grigoriev I.V."/>
            <person name="Bonfante P."/>
            <person name="Martin F.M."/>
        </authorList>
    </citation>
    <scope>NUCLEOTIDE SEQUENCE [LARGE SCALE GENOMIC DNA]</scope>
    <source>
        <strain evidence="2 3">ATCC MYA-4762</strain>
    </source>
</reference>
<dbReference type="AlphaFoldDB" id="A0A3N4LX21"/>